<dbReference type="Proteomes" id="UP001586593">
    <property type="component" value="Unassembled WGS sequence"/>
</dbReference>
<keyword evidence="2" id="KW-0472">Membrane</keyword>
<name>A0ABR3V482_9PEZI</name>
<feature type="region of interest" description="Disordered" evidence="1">
    <location>
        <begin position="183"/>
        <end position="250"/>
    </location>
</feature>
<feature type="compositionally biased region" description="Polar residues" evidence="1">
    <location>
        <begin position="292"/>
        <end position="302"/>
    </location>
</feature>
<feature type="compositionally biased region" description="Basic and acidic residues" evidence="1">
    <location>
        <begin position="189"/>
        <end position="214"/>
    </location>
</feature>
<feature type="region of interest" description="Disordered" evidence="1">
    <location>
        <begin position="270"/>
        <end position="302"/>
    </location>
</feature>
<proteinExistence type="predicted"/>
<evidence type="ECO:0000313" key="3">
    <source>
        <dbReference type="EMBL" id="KAL1836577.1"/>
    </source>
</evidence>
<evidence type="ECO:0000256" key="1">
    <source>
        <dbReference type="SAM" id="MobiDB-lite"/>
    </source>
</evidence>
<evidence type="ECO:0000313" key="4">
    <source>
        <dbReference type="Proteomes" id="UP001586593"/>
    </source>
</evidence>
<protein>
    <submittedName>
        <fullName evidence="3">Uncharacterized protein</fullName>
    </submittedName>
</protein>
<feature type="compositionally biased region" description="Polar residues" evidence="1">
    <location>
        <begin position="224"/>
        <end position="236"/>
    </location>
</feature>
<keyword evidence="2" id="KW-0812">Transmembrane</keyword>
<keyword evidence="4" id="KW-1185">Reference proteome</keyword>
<sequence length="302" mass="34795">MCLGRDQTQKRTDDKKRRDSVGPYALSHWVFLSYLHMFRFLWATATMALRNRVVCWLHQRVALPVDSVSYRFVECRVVRICKAGRVLWDSLVSVQTCPSTLEGNPPGSASVRRWGERRERHSIVHLGLQFRRPRCLHCHDSAHHRAETDPRRKNRCGNGIAIERNMETLYNWATSVPDWRARRSCIHPPTRDRPDKSIREITRQPKSTSSRDTEVGPTVHRPKTTASRSANRNISPHSHPGSRRNSKSLPSRTAHVDFFVRSSEGHAALARGKENKFRNPLVYFPRSHRPSEQTSSTTEPAI</sequence>
<gene>
    <name evidence="3" type="ORF">VTK73DRAFT_5019</name>
</gene>
<accession>A0ABR3V482</accession>
<organism evidence="3 4">
    <name type="scientific">Phialemonium thermophilum</name>
    <dbReference type="NCBI Taxonomy" id="223376"/>
    <lineage>
        <taxon>Eukaryota</taxon>
        <taxon>Fungi</taxon>
        <taxon>Dikarya</taxon>
        <taxon>Ascomycota</taxon>
        <taxon>Pezizomycotina</taxon>
        <taxon>Sordariomycetes</taxon>
        <taxon>Sordariomycetidae</taxon>
        <taxon>Cephalothecales</taxon>
        <taxon>Cephalothecaceae</taxon>
        <taxon>Phialemonium</taxon>
    </lineage>
</organism>
<keyword evidence="2" id="KW-1133">Transmembrane helix</keyword>
<feature type="transmembrane region" description="Helical" evidence="2">
    <location>
        <begin position="21"/>
        <end position="42"/>
    </location>
</feature>
<reference evidence="3 4" key="1">
    <citation type="journal article" date="2024" name="Commun. Biol.">
        <title>Comparative genomic analysis of thermophilic fungi reveals convergent evolutionary adaptations and gene losses.</title>
        <authorList>
            <person name="Steindorff A.S."/>
            <person name="Aguilar-Pontes M.V."/>
            <person name="Robinson A.J."/>
            <person name="Andreopoulos B."/>
            <person name="LaButti K."/>
            <person name="Kuo A."/>
            <person name="Mondo S."/>
            <person name="Riley R."/>
            <person name="Otillar R."/>
            <person name="Haridas S."/>
            <person name="Lipzen A."/>
            <person name="Grimwood J."/>
            <person name="Schmutz J."/>
            <person name="Clum A."/>
            <person name="Reid I.D."/>
            <person name="Moisan M.C."/>
            <person name="Butler G."/>
            <person name="Nguyen T.T.M."/>
            <person name="Dewar K."/>
            <person name="Conant G."/>
            <person name="Drula E."/>
            <person name="Henrissat B."/>
            <person name="Hansel C."/>
            <person name="Singer S."/>
            <person name="Hutchinson M.I."/>
            <person name="de Vries R.P."/>
            <person name="Natvig D.O."/>
            <person name="Powell A.J."/>
            <person name="Tsang A."/>
            <person name="Grigoriev I.V."/>
        </authorList>
    </citation>
    <scope>NUCLEOTIDE SEQUENCE [LARGE SCALE GENOMIC DNA]</scope>
    <source>
        <strain evidence="3 4">ATCC 24622</strain>
    </source>
</reference>
<evidence type="ECO:0000256" key="2">
    <source>
        <dbReference type="SAM" id="Phobius"/>
    </source>
</evidence>
<dbReference type="EMBL" id="JAZHXJ010002813">
    <property type="protein sequence ID" value="KAL1836577.1"/>
    <property type="molecule type" value="Genomic_DNA"/>
</dbReference>
<comment type="caution">
    <text evidence="3">The sequence shown here is derived from an EMBL/GenBank/DDBJ whole genome shotgun (WGS) entry which is preliminary data.</text>
</comment>